<dbReference type="PANTHER" id="PTHR42901">
    <property type="entry name" value="ALCOHOL DEHYDROGENASE"/>
    <property type="match status" value="1"/>
</dbReference>
<name>A0A146KHK5_9EUKA</name>
<gene>
    <name evidence="3" type="ORF">TPC1_10878</name>
</gene>
<dbReference type="PRINTS" id="PR00081">
    <property type="entry name" value="GDHRDH"/>
</dbReference>
<protein>
    <submittedName>
        <fullName evidence="3">Reductase</fullName>
    </submittedName>
</protein>
<evidence type="ECO:0000256" key="1">
    <source>
        <dbReference type="ARBA" id="ARBA00006484"/>
    </source>
</evidence>
<dbReference type="CDD" id="cd05233">
    <property type="entry name" value="SDR_c"/>
    <property type="match status" value="1"/>
</dbReference>
<comment type="similarity">
    <text evidence="1">Belongs to the short-chain dehydrogenases/reductases (SDR) family.</text>
</comment>
<dbReference type="InterPro" id="IPR036291">
    <property type="entry name" value="NAD(P)-bd_dom_sf"/>
</dbReference>
<dbReference type="SUPFAM" id="SSF51735">
    <property type="entry name" value="NAD(P)-binding Rossmann-fold domains"/>
    <property type="match status" value="1"/>
</dbReference>
<dbReference type="Gene3D" id="3.40.50.720">
    <property type="entry name" value="NAD(P)-binding Rossmann-like Domain"/>
    <property type="match status" value="1"/>
</dbReference>
<evidence type="ECO:0000313" key="3">
    <source>
        <dbReference type="EMBL" id="JAP95947.1"/>
    </source>
</evidence>
<accession>A0A146KHK5</accession>
<reference evidence="3" key="1">
    <citation type="submission" date="2015-07" db="EMBL/GenBank/DDBJ databases">
        <title>Adaptation to a free-living lifestyle via gene acquisitions in the diplomonad Trepomonas sp. PC1.</title>
        <authorList>
            <person name="Xu F."/>
            <person name="Jerlstrom-Hultqvist J."/>
            <person name="Kolisko M."/>
            <person name="Simpson A.G.B."/>
            <person name="Roger A.J."/>
            <person name="Svard S.G."/>
            <person name="Andersson J.O."/>
        </authorList>
    </citation>
    <scope>NUCLEOTIDE SEQUENCE</scope>
    <source>
        <strain evidence="3">PC1</strain>
    </source>
</reference>
<dbReference type="PANTHER" id="PTHR42901:SF1">
    <property type="entry name" value="ALCOHOL DEHYDROGENASE"/>
    <property type="match status" value="1"/>
</dbReference>
<organism evidence="3">
    <name type="scientific">Trepomonas sp. PC1</name>
    <dbReference type="NCBI Taxonomy" id="1076344"/>
    <lineage>
        <taxon>Eukaryota</taxon>
        <taxon>Metamonada</taxon>
        <taxon>Diplomonadida</taxon>
        <taxon>Hexamitidae</taxon>
        <taxon>Hexamitinae</taxon>
        <taxon>Trepomonas</taxon>
    </lineage>
</organism>
<dbReference type="EMBL" id="GDID01000659">
    <property type="protein sequence ID" value="JAP95947.1"/>
    <property type="molecule type" value="Transcribed_RNA"/>
</dbReference>
<dbReference type="GO" id="GO:0016491">
    <property type="term" value="F:oxidoreductase activity"/>
    <property type="evidence" value="ECO:0007669"/>
    <property type="project" value="UniProtKB-KW"/>
</dbReference>
<dbReference type="Pfam" id="PF00106">
    <property type="entry name" value="adh_short"/>
    <property type="match status" value="1"/>
</dbReference>
<proteinExistence type="inferred from homology"/>
<sequence>MIKYIVLTILLSVAWLYYLTRPIKIKKYQCKYAVVTGATGGTGSELVSQLVENMNVIIIARNQVEIEKLITKYEGKVIGFKFDFSEDLKTFADRFTQFMNDNNIKREDIGLCFSNAGYGEYRAFHATSFEHKKAFMQVNLDSHICVADFFIKIFTERSKQKKRSGLVFTSSVAAHAPGRYFSLYHTAKNAISSLGNALYAEYLFKKIDILVVHPGPVSNTKFFQNEGMRIDGKQIPMVSNMENSFMSVTPKQVVNRMLTRLGKENVVQVGWVAVCGALMGVLGRNFNGFVWSLFSLNKKLVE</sequence>
<keyword evidence="2" id="KW-0560">Oxidoreductase</keyword>
<dbReference type="AlphaFoldDB" id="A0A146KHK5"/>
<dbReference type="InterPro" id="IPR002347">
    <property type="entry name" value="SDR_fam"/>
</dbReference>
<evidence type="ECO:0000256" key="2">
    <source>
        <dbReference type="ARBA" id="ARBA00023002"/>
    </source>
</evidence>